<feature type="region of interest" description="Disordered" evidence="2">
    <location>
        <begin position="1"/>
        <end position="25"/>
    </location>
</feature>
<dbReference type="InterPro" id="IPR001128">
    <property type="entry name" value="Cyt_P450"/>
</dbReference>
<accession>A0A7Z0BMH0</accession>
<dbReference type="GO" id="GO:0020037">
    <property type="term" value="F:heme binding"/>
    <property type="evidence" value="ECO:0007669"/>
    <property type="project" value="InterPro"/>
</dbReference>
<dbReference type="PANTHER" id="PTHR24305">
    <property type="entry name" value="CYTOCHROME P450"/>
    <property type="match status" value="1"/>
</dbReference>
<dbReference type="Pfam" id="PF00067">
    <property type="entry name" value="p450"/>
    <property type="match status" value="1"/>
</dbReference>
<dbReference type="RefSeq" id="WP_179810997.1">
    <property type="nucleotide sequence ID" value="NZ_JACCHL010000001.1"/>
</dbReference>
<dbReference type="GO" id="GO:0004497">
    <property type="term" value="F:monooxygenase activity"/>
    <property type="evidence" value="ECO:0007669"/>
    <property type="project" value="InterPro"/>
</dbReference>
<dbReference type="AlphaFoldDB" id="A0A7Z0BMH0"/>
<evidence type="ECO:0000256" key="2">
    <source>
        <dbReference type="SAM" id="MobiDB-lite"/>
    </source>
</evidence>
<organism evidence="3 4">
    <name type="scientific">Nocardiopsis sinuspersici</name>
    <dbReference type="NCBI Taxonomy" id="501010"/>
    <lineage>
        <taxon>Bacteria</taxon>
        <taxon>Bacillati</taxon>
        <taxon>Actinomycetota</taxon>
        <taxon>Actinomycetes</taxon>
        <taxon>Streptosporangiales</taxon>
        <taxon>Nocardiopsidaceae</taxon>
        <taxon>Nocardiopsis</taxon>
    </lineage>
</organism>
<evidence type="ECO:0000313" key="4">
    <source>
        <dbReference type="Proteomes" id="UP000584931"/>
    </source>
</evidence>
<dbReference type="InterPro" id="IPR050121">
    <property type="entry name" value="Cytochrome_P450_monoxygenase"/>
</dbReference>
<dbReference type="Gene3D" id="1.10.630.10">
    <property type="entry name" value="Cytochrome P450"/>
    <property type="match status" value="1"/>
</dbReference>
<proteinExistence type="inferred from homology"/>
<dbReference type="GO" id="GO:0016705">
    <property type="term" value="F:oxidoreductase activity, acting on paired donors, with incorporation or reduction of molecular oxygen"/>
    <property type="evidence" value="ECO:0007669"/>
    <property type="project" value="InterPro"/>
</dbReference>
<name>A0A7Z0BMH0_9ACTN</name>
<sequence>MPTQDRRETDLRGRPRGRVRHPGTSETARLLTSVLLPNVARGVILRRPLMTRLVTGLDADRRAVAVLREMRERHGDDPLPLRFAGRRAALVLSAEDARRVLRETPEPFSPAGREKSGALSHFEPHGVLVSDQADRPRRRAANEAALVPGQAVHPDGDVLAAQADEEALALALALREDGGDLDWWRFTRSFNAMARRIVFGAFAADDHRTTELLYNLRARANWTYLAPVHHGARTEFLDRVRANVERAEPGSLARRLTAAAPAGDGTDPRPQDQAAHWLFAFDAAAVAAFRSLALLTSLSPGAHEAREEIDTREGLDLPLLRATVRESVRLWPTTLMVLRESTRETAWREEVLEAGTVFLIVSSYFHRDSSRLPYADAFEPGIWLDGRAENEPGILPFSHGPAACAGIDLVPLAVSLFLRALLRGRDPARVDAGGPLPASGLPASLNHFALRFSLST</sequence>
<dbReference type="GO" id="GO:0005506">
    <property type="term" value="F:iron ion binding"/>
    <property type="evidence" value="ECO:0007669"/>
    <property type="project" value="InterPro"/>
</dbReference>
<dbReference type="SUPFAM" id="SSF48264">
    <property type="entry name" value="Cytochrome P450"/>
    <property type="match status" value="1"/>
</dbReference>
<protein>
    <submittedName>
        <fullName evidence="3">Cytochrome P450</fullName>
    </submittedName>
</protein>
<comment type="similarity">
    <text evidence="1">Belongs to the cytochrome P450 family.</text>
</comment>
<feature type="compositionally biased region" description="Basic and acidic residues" evidence="2">
    <location>
        <begin position="1"/>
        <end position="13"/>
    </location>
</feature>
<dbReference type="PANTHER" id="PTHR24305:SF166">
    <property type="entry name" value="CYTOCHROME P450 12A4, MITOCHONDRIAL-RELATED"/>
    <property type="match status" value="1"/>
</dbReference>
<evidence type="ECO:0000256" key="1">
    <source>
        <dbReference type="ARBA" id="ARBA00010617"/>
    </source>
</evidence>
<evidence type="ECO:0000313" key="3">
    <source>
        <dbReference type="EMBL" id="NYH54572.1"/>
    </source>
</evidence>
<gene>
    <name evidence="3" type="ORF">HNR06_004161</name>
</gene>
<dbReference type="EMBL" id="JACCHL010000001">
    <property type="protein sequence ID" value="NYH54572.1"/>
    <property type="molecule type" value="Genomic_DNA"/>
</dbReference>
<dbReference type="InterPro" id="IPR036396">
    <property type="entry name" value="Cyt_P450_sf"/>
</dbReference>
<dbReference type="Proteomes" id="UP000584931">
    <property type="component" value="Unassembled WGS sequence"/>
</dbReference>
<comment type="caution">
    <text evidence="3">The sequence shown here is derived from an EMBL/GenBank/DDBJ whole genome shotgun (WGS) entry which is preliminary data.</text>
</comment>
<reference evidence="3 4" key="1">
    <citation type="submission" date="2020-07" db="EMBL/GenBank/DDBJ databases">
        <title>Sequencing the genomes of 1000 actinobacteria strains.</title>
        <authorList>
            <person name="Klenk H.-P."/>
        </authorList>
    </citation>
    <scope>NUCLEOTIDE SEQUENCE [LARGE SCALE GENOMIC DNA]</scope>
    <source>
        <strain evidence="3 4">DSM 45278</strain>
    </source>
</reference>